<keyword evidence="2" id="KW-1185">Reference proteome</keyword>
<organism evidence="1 2">
    <name type="scientific">Armadillidium nasatum</name>
    <dbReference type="NCBI Taxonomy" id="96803"/>
    <lineage>
        <taxon>Eukaryota</taxon>
        <taxon>Metazoa</taxon>
        <taxon>Ecdysozoa</taxon>
        <taxon>Arthropoda</taxon>
        <taxon>Crustacea</taxon>
        <taxon>Multicrustacea</taxon>
        <taxon>Malacostraca</taxon>
        <taxon>Eumalacostraca</taxon>
        <taxon>Peracarida</taxon>
        <taxon>Isopoda</taxon>
        <taxon>Oniscidea</taxon>
        <taxon>Crinocheta</taxon>
        <taxon>Armadillidiidae</taxon>
        <taxon>Armadillidium</taxon>
    </lineage>
</organism>
<reference evidence="1 2" key="1">
    <citation type="journal article" date="2019" name="PLoS Biol.">
        <title>Sex chromosomes control vertical transmission of feminizing Wolbachia symbionts in an isopod.</title>
        <authorList>
            <person name="Becking T."/>
            <person name="Chebbi M.A."/>
            <person name="Giraud I."/>
            <person name="Moumen B."/>
            <person name="Laverre T."/>
            <person name="Caubet Y."/>
            <person name="Peccoud J."/>
            <person name="Gilbert C."/>
            <person name="Cordaux R."/>
        </authorList>
    </citation>
    <scope>NUCLEOTIDE SEQUENCE [LARGE SCALE GENOMIC DNA]</scope>
    <source>
        <strain evidence="1">ANa2</strain>
        <tissue evidence="1">Whole body excluding digestive tract and cuticle</tissue>
    </source>
</reference>
<evidence type="ECO:0000313" key="1">
    <source>
        <dbReference type="EMBL" id="KAB7503060.1"/>
    </source>
</evidence>
<proteinExistence type="predicted"/>
<dbReference type="EMBL" id="SEYY01005974">
    <property type="protein sequence ID" value="KAB7503060.1"/>
    <property type="molecule type" value="Genomic_DNA"/>
</dbReference>
<gene>
    <name evidence="1" type="ORF">Anas_09492</name>
</gene>
<sequence length="59" mass="6688">MYTSTKIFRRADPSTGGRCPSCTPELASLVEYALKLMQKLHPRELRLGLSYLVVNLAKY</sequence>
<protein>
    <submittedName>
        <fullName evidence="1">Uncharacterized protein</fullName>
    </submittedName>
</protein>
<comment type="caution">
    <text evidence="1">The sequence shown here is derived from an EMBL/GenBank/DDBJ whole genome shotgun (WGS) entry which is preliminary data.</text>
</comment>
<accession>A0A5N5TDQ4</accession>
<dbReference type="AlphaFoldDB" id="A0A5N5TDQ4"/>
<evidence type="ECO:0000313" key="2">
    <source>
        <dbReference type="Proteomes" id="UP000326759"/>
    </source>
</evidence>
<dbReference type="Proteomes" id="UP000326759">
    <property type="component" value="Unassembled WGS sequence"/>
</dbReference>
<name>A0A5N5TDQ4_9CRUS</name>